<dbReference type="SUPFAM" id="SSF55120">
    <property type="entry name" value="Pseudouridine synthase"/>
    <property type="match status" value="1"/>
</dbReference>
<dbReference type="EMBL" id="DXHU01000013">
    <property type="protein sequence ID" value="HIV98750.1"/>
    <property type="molecule type" value="Genomic_DNA"/>
</dbReference>
<accession>A0A9D1PTE2</accession>
<reference evidence="4" key="2">
    <citation type="submission" date="2021-04" db="EMBL/GenBank/DDBJ databases">
        <authorList>
            <person name="Gilroy R."/>
        </authorList>
    </citation>
    <scope>NUCLEOTIDE SEQUENCE</scope>
    <source>
        <strain evidence="4">Gambia11-129</strain>
    </source>
</reference>
<dbReference type="CDD" id="cd02869">
    <property type="entry name" value="PseudoU_synth_RluA_like"/>
    <property type="match status" value="1"/>
</dbReference>
<dbReference type="InterPro" id="IPR020103">
    <property type="entry name" value="PsdUridine_synth_cat_dom_sf"/>
</dbReference>
<comment type="caution">
    <text evidence="4">The sequence shown here is derived from an EMBL/GenBank/DDBJ whole genome shotgun (WGS) entry which is preliminary data.</text>
</comment>
<dbReference type="InterPro" id="IPR050188">
    <property type="entry name" value="RluA_PseudoU_synthase"/>
</dbReference>
<keyword evidence="2" id="KW-0413">Isomerase</keyword>
<dbReference type="GO" id="GO:0009982">
    <property type="term" value="F:pseudouridine synthase activity"/>
    <property type="evidence" value="ECO:0007669"/>
    <property type="project" value="InterPro"/>
</dbReference>
<evidence type="ECO:0000313" key="5">
    <source>
        <dbReference type="Proteomes" id="UP000823936"/>
    </source>
</evidence>
<dbReference type="Proteomes" id="UP000823936">
    <property type="component" value="Unassembled WGS sequence"/>
</dbReference>
<feature type="domain" description="Pseudouridine synthase RsuA/RluA-like" evidence="3">
    <location>
        <begin position="13"/>
        <end position="169"/>
    </location>
</feature>
<dbReference type="InterPro" id="IPR006145">
    <property type="entry name" value="PsdUridine_synth_RsuA/RluA"/>
</dbReference>
<name>A0A9D1PTE2_9SPIO</name>
<evidence type="ECO:0000256" key="1">
    <source>
        <dbReference type="ARBA" id="ARBA00010876"/>
    </source>
</evidence>
<dbReference type="PANTHER" id="PTHR21600">
    <property type="entry name" value="MITOCHONDRIAL RNA PSEUDOURIDINE SYNTHASE"/>
    <property type="match status" value="1"/>
</dbReference>
<dbReference type="Gene3D" id="3.30.2350.10">
    <property type="entry name" value="Pseudouridine synthase"/>
    <property type="match status" value="1"/>
</dbReference>
<dbReference type="PANTHER" id="PTHR21600:SF83">
    <property type="entry name" value="PSEUDOURIDYLATE SYNTHASE RPUSD4, MITOCHONDRIAL"/>
    <property type="match status" value="1"/>
</dbReference>
<proteinExistence type="inferred from homology"/>
<dbReference type="GO" id="GO:0001522">
    <property type="term" value="P:pseudouridine synthesis"/>
    <property type="evidence" value="ECO:0007669"/>
    <property type="project" value="InterPro"/>
</dbReference>
<sequence>MIDKDRILYEDNHLIVINKRCGELSQADKSGDICLIDEVKAYLKKTYSKPGNVYLGLPHRLDRPTSGCLLFCKTEKALSRMNEAFRKGEVDKTYWAIVDRCPKKEEGRLVHFLVRECESNKSRAYEREVKGSQRAELVYRVLAKSDRYTLLSIELLTGRHHQIRSQLQAEGIHIKGDLKYGADRSNRDGGICLHSRELSFIHPVRKERLVIKAPVPNDRLWEYFEKNAEQE</sequence>
<evidence type="ECO:0000313" key="4">
    <source>
        <dbReference type="EMBL" id="HIV98750.1"/>
    </source>
</evidence>
<reference evidence="4" key="1">
    <citation type="journal article" date="2021" name="PeerJ">
        <title>Extensive microbial diversity within the chicken gut microbiome revealed by metagenomics and culture.</title>
        <authorList>
            <person name="Gilroy R."/>
            <person name="Ravi A."/>
            <person name="Getino M."/>
            <person name="Pursley I."/>
            <person name="Horton D.L."/>
            <person name="Alikhan N.F."/>
            <person name="Baker D."/>
            <person name="Gharbi K."/>
            <person name="Hall N."/>
            <person name="Watson M."/>
            <person name="Adriaenssens E.M."/>
            <person name="Foster-Nyarko E."/>
            <person name="Jarju S."/>
            <person name="Secka A."/>
            <person name="Antonio M."/>
            <person name="Oren A."/>
            <person name="Chaudhuri R.R."/>
            <person name="La Ragione R."/>
            <person name="Hildebrand F."/>
            <person name="Pallen M.J."/>
        </authorList>
    </citation>
    <scope>NUCLEOTIDE SEQUENCE</scope>
    <source>
        <strain evidence="4">Gambia11-129</strain>
    </source>
</reference>
<dbReference type="GO" id="GO:0140098">
    <property type="term" value="F:catalytic activity, acting on RNA"/>
    <property type="evidence" value="ECO:0007669"/>
    <property type="project" value="UniProtKB-ARBA"/>
</dbReference>
<evidence type="ECO:0000256" key="2">
    <source>
        <dbReference type="ARBA" id="ARBA00023235"/>
    </source>
</evidence>
<protein>
    <submittedName>
        <fullName evidence="4">RNA pseudouridine synthase</fullName>
    </submittedName>
</protein>
<dbReference type="AlphaFoldDB" id="A0A9D1PTE2"/>
<evidence type="ECO:0000259" key="3">
    <source>
        <dbReference type="Pfam" id="PF00849"/>
    </source>
</evidence>
<gene>
    <name evidence="4" type="ORF">IAB12_03090</name>
</gene>
<comment type="similarity">
    <text evidence="1">Belongs to the pseudouridine synthase RluA family.</text>
</comment>
<organism evidence="4 5">
    <name type="scientific">Candidatus Ornithospirochaeta avicola</name>
    <dbReference type="NCBI Taxonomy" id="2840896"/>
    <lineage>
        <taxon>Bacteria</taxon>
        <taxon>Pseudomonadati</taxon>
        <taxon>Spirochaetota</taxon>
        <taxon>Spirochaetia</taxon>
        <taxon>Spirochaetales</taxon>
        <taxon>Spirochaetaceae</taxon>
        <taxon>Spirochaetaceae incertae sedis</taxon>
        <taxon>Candidatus Ornithospirochaeta</taxon>
    </lineage>
</organism>
<dbReference type="GO" id="GO:0006396">
    <property type="term" value="P:RNA processing"/>
    <property type="evidence" value="ECO:0007669"/>
    <property type="project" value="UniProtKB-ARBA"/>
</dbReference>
<dbReference type="GO" id="GO:0003723">
    <property type="term" value="F:RNA binding"/>
    <property type="evidence" value="ECO:0007669"/>
    <property type="project" value="InterPro"/>
</dbReference>
<dbReference type="Pfam" id="PF00849">
    <property type="entry name" value="PseudoU_synth_2"/>
    <property type="match status" value="1"/>
</dbReference>